<evidence type="ECO:0000256" key="1">
    <source>
        <dbReference type="SAM" id="Phobius"/>
    </source>
</evidence>
<feature type="transmembrane region" description="Helical" evidence="1">
    <location>
        <begin position="90"/>
        <end position="109"/>
    </location>
</feature>
<proteinExistence type="predicted"/>
<accession>A0ABD2B6J2</accession>
<dbReference type="Proteomes" id="UP001607303">
    <property type="component" value="Unassembled WGS sequence"/>
</dbReference>
<dbReference type="AlphaFoldDB" id="A0ABD2B6J2"/>
<keyword evidence="1" id="KW-1133">Transmembrane helix</keyword>
<organism evidence="2 3">
    <name type="scientific">Vespula maculifrons</name>
    <name type="common">Eastern yellow jacket</name>
    <name type="synonym">Wasp</name>
    <dbReference type="NCBI Taxonomy" id="7453"/>
    <lineage>
        <taxon>Eukaryota</taxon>
        <taxon>Metazoa</taxon>
        <taxon>Ecdysozoa</taxon>
        <taxon>Arthropoda</taxon>
        <taxon>Hexapoda</taxon>
        <taxon>Insecta</taxon>
        <taxon>Pterygota</taxon>
        <taxon>Neoptera</taxon>
        <taxon>Endopterygota</taxon>
        <taxon>Hymenoptera</taxon>
        <taxon>Apocrita</taxon>
        <taxon>Aculeata</taxon>
        <taxon>Vespoidea</taxon>
        <taxon>Vespidae</taxon>
        <taxon>Vespinae</taxon>
        <taxon>Vespula</taxon>
    </lineage>
</organism>
<reference evidence="2 3" key="1">
    <citation type="journal article" date="2024" name="Ann. Entomol. Soc. Am.">
        <title>Genomic analyses of the southern and eastern yellowjacket wasps (Hymenoptera: Vespidae) reveal evolutionary signatures of social life.</title>
        <authorList>
            <person name="Catto M.A."/>
            <person name="Caine P.B."/>
            <person name="Orr S.E."/>
            <person name="Hunt B.G."/>
            <person name="Goodisman M.A.D."/>
        </authorList>
    </citation>
    <scope>NUCLEOTIDE SEQUENCE [LARGE SCALE GENOMIC DNA]</scope>
    <source>
        <strain evidence="2">232</strain>
        <tissue evidence="2">Head and thorax</tissue>
    </source>
</reference>
<gene>
    <name evidence="2" type="ORF">V1477_017617</name>
</gene>
<dbReference type="EMBL" id="JAYRBN010000100">
    <property type="protein sequence ID" value="KAL2728341.1"/>
    <property type="molecule type" value="Genomic_DNA"/>
</dbReference>
<feature type="transmembrane region" description="Helical" evidence="1">
    <location>
        <begin position="48"/>
        <end position="70"/>
    </location>
</feature>
<evidence type="ECO:0000313" key="2">
    <source>
        <dbReference type="EMBL" id="KAL2728341.1"/>
    </source>
</evidence>
<evidence type="ECO:0000313" key="3">
    <source>
        <dbReference type="Proteomes" id="UP001607303"/>
    </source>
</evidence>
<comment type="caution">
    <text evidence="2">The sequence shown here is derived from an EMBL/GenBank/DDBJ whole genome shotgun (WGS) entry which is preliminary data.</text>
</comment>
<name>A0ABD2B6J2_VESMC</name>
<protein>
    <submittedName>
        <fullName evidence="2">Uncharacterized protein</fullName>
    </submittedName>
</protein>
<keyword evidence="3" id="KW-1185">Reference proteome</keyword>
<keyword evidence="1" id="KW-0472">Membrane</keyword>
<sequence length="133" mass="15411">MSIKINPFSDCDKIVNKNDESFVLENYREKKEKSSQIVSKLNKLIQSVILRSLDGLLMIAILPYVCYQWASRNERSLIILKAIVEITLELIMWFIFAGVSILITAAFLMEELYFNQNDNKDVKSSNEISKKKE</sequence>
<keyword evidence="1" id="KW-0812">Transmembrane</keyword>